<dbReference type="InterPro" id="IPR016135">
    <property type="entry name" value="UBQ-conjugating_enzyme/RWD"/>
</dbReference>
<dbReference type="SUPFAM" id="SSF54495">
    <property type="entry name" value="UBC-like"/>
    <property type="match status" value="1"/>
</dbReference>
<organism evidence="1 2">
    <name type="scientific">Ailuropoda melanoleuca</name>
    <name type="common">Giant panda</name>
    <dbReference type="NCBI Taxonomy" id="9646"/>
    <lineage>
        <taxon>Eukaryota</taxon>
        <taxon>Metazoa</taxon>
        <taxon>Chordata</taxon>
        <taxon>Craniata</taxon>
        <taxon>Vertebrata</taxon>
        <taxon>Euteleostomi</taxon>
        <taxon>Mammalia</taxon>
        <taxon>Eutheria</taxon>
        <taxon>Laurasiatheria</taxon>
        <taxon>Carnivora</taxon>
        <taxon>Caniformia</taxon>
        <taxon>Ursidae</taxon>
        <taxon>Ailuropoda</taxon>
    </lineage>
</organism>
<sequence length="130" mass="14258">MLVTGPTLPVLGARVKVCSNANTGYHLKWADDKLLVKEVTKCEASLPCTCQVHFPDPNKLHSFQLTVTPMRVTTVGEGHFQFENTVPTVHNMVPPSEICLSLPRDHSTDCTSWTSIGTFKDSLSPFGDSD</sequence>
<accession>A0A7N5JXI5</accession>
<proteinExistence type="predicted"/>
<dbReference type="Proteomes" id="UP000008912">
    <property type="component" value="Unassembled WGS sequence"/>
</dbReference>
<evidence type="ECO:0000313" key="1">
    <source>
        <dbReference type="Ensembl" id="ENSAMEP00000031950.1"/>
    </source>
</evidence>
<dbReference type="GeneTree" id="ENSGT01030000235142"/>
<dbReference type="InParanoid" id="A0A7N5JXI5"/>
<evidence type="ECO:0000313" key="2">
    <source>
        <dbReference type="Proteomes" id="UP000008912"/>
    </source>
</evidence>
<reference evidence="1" key="3">
    <citation type="submission" date="2025-09" db="UniProtKB">
        <authorList>
            <consortium name="Ensembl"/>
        </authorList>
    </citation>
    <scope>IDENTIFICATION</scope>
</reference>
<keyword evidence="2" id="KW-1185">Reference proteome</keyword>
<reference evidence="1" key="2">
    <citation type="submission" date="2025-08" db="UniProtKB">
        <authorList>
            <consortium name="Ensembl"/>
        </authorList>
    </citation>
    <scope>IDENTIFICATION</scope>
</reference>
<dbReference type="AlphaFoldDB" id="A0A7N5JXI5"/>
<reference evidence="1 2" key="1">
    <citation type="journal article" date="2010" name="Nature">
        <title>The sequence and de novo assembly of the giant panda genome.</title>
        <authorList>
            <person name="Li R."/>
            <person name="Fan W."/>
            <person name="Tian G."/>
            <person name="Zhu H."/>
            <person name="He L."/>
            <person name="Cai J."/>
            <person name="Huang Q."/>
            <person name="Cai Q."/>
            <person name="Li B."/>
            <person name="Bai Y."/>
            <person name="Zhang Z."/>
            <person name="Zhang Y."/>
            <person name="Wang W."/>
            <person name="Li J."/>
            <person name="Wei F."/>
            <person name="Li H."/>
            <person name="Jian M."/>
            <person name="Li J."/>
            <person name="Zhang Z."/>
            <person name="Nielsen R."/>
            <person name="Li D."/>
            <person name="Gu W."/>
            <person name="Yang Z."/>
            <person name="Xuan Z."/>
            <person name="Ryder O.A."/>
            <person name="Leung F.C."/>
            <person name="Zhou Y."/>
            <person name="Cao J."/>
            <person name="Sun X."/>
            <person name="Fu Y."/>
            <person name="Fang X."/>
            <person name="Guo X."/>
            <person name="Wang B."/>
            <person name="Hou R."/>
            <person name="Shen F."/>
            <person name="Mu B."/>
            <person name="Ni P."/>
            <person name="Lin R."/>
            <person name="Qian W."/>
            <person name="Wang G."/>
            <person name="Yu C."/>
            <person name="Nie W."/>
            <person name="Wang J."/>
            <person name="Wu Z."/>
            <person name="Liang H."/>
            <person name="Min J."/>
            <person name="Wu Q."/>
            <person name="Cheng S."/>
            <person name="Ruan J."/>
            <person name="Wang M."/>
            <person name="Shi Z."/>
            <person name="Wen M."/>
            <person name="Liu B."/>
            <person name="Ren X."/>
            <person name="Zheng H."/>
            <person name="Dong D."/>
            <person name="Cook K."/>
            <person name="Shan G."/>
            <person name="Zhang H."/>
            <person name="Kosiol C."/>
            <person name="Xie X."/>
            <person name="Lu Z."/>
            <person name="Zheng H."/>
            <person name="Li Y."/>
            <person name="Steiner C.C."/>
            <person name="Lam T.T."/>
            <person name="Lin S."/>
            <person name="Zhang Q."/>
            <person name="Li G."/>
            <person name="Tian J."/>
            <person name="Gong T."/>
            <person name="Liu H."/>
            <person name="Zhang D."/>
            <person name="Fang L."/>
            <person name="Ye C."/>
            <person name="Zhang J."/>
            <person name="Hu W."/>
            <person name="Xu A."/>
            <person name="Ren Y."/>
            <person name="Zhang G."/>
            <person name="Bruford M.W."/>
            <person name="Li Q."/>
            <person name="Ma L."/>
            <person name="Guo Y."/>
            <person name="An N."/>
            <person name="Hu Y."/>
            <person name="Zheng Y."/>
            <person name="Shi Y."/>
            <person name="Li Z."/>
            <person name="Liu Q."/>
            <person name="Chen Y."/>
            <person name="Zhao J."/>
            <person name="Qu N."/>
            <person name="Zhao S."/>
            <person name="Tian F."/>
            <person name="Wang X."/>
            <person name="Wang H."/>
            <person name="Xu L."/>
            <person name="Liu X."/>
            <person name="Vinar T."/>
            <person name="Wang Y."/>
            <person name="Lam T.W."/>
            <person name="Yiu S.M."/>
            <person name="Liu S."/>
            <person name="Zhang H."/>
            <person name="Li D."/>
            <person name="Huang Y."/>
            <person name="Wang X."/>
            <person name="Yang G."/>
            <person name="Jiang Z."/>
            <person name="Wang J."/>
            <person name="Qin N."/>
            <person name="Li L."/>
            <person name="Li J."/>
            <person name="Bolund L."/>
            <person name="Kristiansen K."/>
            <person name="Wong G.K."/>
            <person name="Olson M."/>
            <person name="Zhang X."/>
            <person name="Li S."/>
            <person name="Yang H."/>
            <person name="Wang J."/>
            <person name="Wang J."/>
        </authorList>
    </citation>
    <scope>NUCLEOTIDE SEQUENCE [LARGE SCALE GENOMIC DNA]</scope>
</reference>
<protein>
    <submittedName>
        <fullName evidence="1">Uncharacterized protein</fullName>
    </submittedName>
</protein>
<name>A0A7N5JXI5_AILME</name>
<dbReference type="Ensembl" id="ENSAMET00000045971.1">
    <property type="protein sequence ID" value="ENSAMEP00000031950.1"/>
    <property type="gene ID" value="ENSAMEG00000030117.1"/>
</dbReference>